<evidence type="ECO:0000256" key="3">
    <source>
        <dbReference type="ARBA" id="ARBA00022723"/>
    </source>
</evidence>
<keyword evidence="7" id="KW-0472">Membrane</keyword>
<feature type="transmembrane region" description="Helical" evidence="7">
    <location>
        <begin position="38"/>
        <end position="66"/>
    </location>
</feature>
<evidence type="ECO:0000256" key="2">
    <source>
        <dbReference type="ARBA" id="ARBA00022670"/>
    </source>
</evidence>
<keyword evidence="5" id="KW-0862">Zinc</keyword>
<evidence type="ECO:0000256" key="4">
    <source>
        <dbReference type="ARBA" id="ARBA00022801"/>
    </source>
</evidence>
<dbReference type="RefSeq" id="WP_386822236.1">
    <property type="nucleotide sequence ID" value="NZ_JBHTIF010000001.1"/>
</dbReference>
<evidence type="ECO:0000259" key="8">
    <source>
        <dbReference type="Pfam" id="PF01435"/>
    </source>
</evidence>
<keyword evidence="2" id="KW-0645">Protease</keyword>
<evidence type="ECO:0000256" key="7">
    <source>
        <dbReference type="SAM" id="Phobius"/>
    </source>
</evidence>
<organism evidence="9 10">
    <name type="scientific">Lysobacter brunescens</name>
    <dbReference type="NCBI Taxonomy" id="262323"/>
    <lineage>
        <taxon>Bacteria</taxon>
        <taxon>Pseudomonadati</taxon>
        <taxon>Pseudomonadota</taxon>
        <taxon>Gammaproteobacteria</taxon>
        <taxon>Lysobacterales</taxon>
        <taxon>Lysobacteraceae</taxon>
        <taxon>Lysobacter</taxon>
    </lineage>
</organism>
<keyword evidence="3" id="KW-0479">Metal-binding</keyword>
<gene>
    <name evidence="9" type="ORF">ACFQ0E_03110</name>
</gene>
<reference evidence="10" key="1">
    <citation type="journal article" date="2019" name="Int. J. Syst. Evol. Microbiol.">
        <title>The Global Catalogue of Microorganisms (GCM) 10K type strain sequencing project: providing services to taxonomists for standard genome sequencing and annotation.</title>
        <authorList>
            <consortium name="The Broad Institute Genomics Platform"/>
            <consortium name="The Broad Institute Genome Sequencing Center for Infectious Disease"/>
            <person name="Wu L."/>
            <person name="Ma J."/>
        </authorList>
    </citation>
    <scope>NUCLEOTIDE SEQUENCE [LARGE SCALE GENOMIC DNA]</scope>
    <source>
        <strain evidence="10">CCUG 55585</strain>
    </source>
</reference>
<keyword evidence="6" id="KW-0482">Metalloprotease</keyword>
<evidence type="ECO:0000256" key="5">
    <source>
        <dbReference type="ARBA" id="ARBA00022833"/>
    </source>
</evidence>
<feature type="transmembrane region" description="Helical" evidence="7">
    <location>
        <begin position="86"/>
        <end position="111"/>
    </location>
</feature>
<name>A0ABW2Y897_9GAMM</name>
<comment type="cofactor">
    <cofactor evidence="1">
        <name>Zn(2+)</name>
        <dbReference type="ChEBI" id="CHEBI:29105"/>
    </cofactor>
</comment>
<evidence type="ECO:0000256" key="6">
    <source>
        <dbReference type="ARBA" id="ARBA00023049"/>
    </source>
</evidence>
<accession>A0ABW2Y897</accession>
<protein>
    <submittedName>
        <fullName evidence="9">M48 family metallopeptidase</fullName>
    </submittedName>
</protein>
<dbReference type="CDD" id="cd07328">
    <property type="entry name" value="M48_Ste24p_like"/>
    <property type="match status" value="1"/>
</dbReference>
<feature type="domain" description="Peptidase M48" evidence="8">
    <location>
        <begin position="186"/>
        <end position="384"/>
    </location>
</feature>
<dbReference type="Proteomes" id="UP001597110">
    <property type="component" value="Unassembled WGS sequence"/>
</dbReference>
<comment type="caution">
    <text evidence="9">The sequence shown here is derived from an EMBL/GenBank/DDBJ whole genome shotgun (WGS) entry which is preliminary data.</text>
</comment>
<keyword evidence="7" id="KW-0812">Transmembrane</keyword>
<proteinExistence type="predicted"/>
<dbReference type="InterPro" id="IPR001915">
    <property type="entry name" value="Peptidase_M48"/>
</dbReference>
<sequence>MQDSTIMAGAESAANPSPARLLQALAPNSIRRPRISPVYLVSLWLVTALCLLVPLIYFGLIAGIVWLEYLFYAEWRLSDWAGHVPVKATILVFALYLLPGIVGGMLVLFLIKPLFAPRSPPPVTYPIDAAKESEFVAAVRALCKAMNIRPPAQIRLSNEVNASVHFERGLLGLFTGRKVLTIGLPIVAGLNARQLVGVLAHEFGHFAQSGGMRCSFLINTVNRWLHSRAYVEDAWDRVLRETIDEEEEFLPKVLPAILLTCLSCTRLLMRGLFVLSFRMSRRLSQQMEFDADRYGATVAGSGTVREISLRVRGLIVAWHQSRMKNAAAWQEGRLVDDLADAARLRLQSFDAREWEAVALELQGAHTTEYWDTHPADQERIENAERLGAPGLFPDDRPAAGLFSDFGALSRRITMLHYKDAQLPVSPTRMIDAQKLWGLNRVDETLKDAWMRYGNGLLSDVMPLRPHEIADPAVAQIGWQQSVDELRRLGPEVQGLWPRLGKRRDRADNLAFWLLLIEHGIDFSLPDGQDYDGGAIRQEYLDCLSERDADAKLGLRVLALFGRRMQHAVDAAADDATAAATWALLQRLSVLWPKVRALEVSRRSLARMIQGLSPEDDTFAPLAKRLVEVHRDQAMALLATMDEVVLDDAPLGKQLTERCGHLSATRDDPFRFLFATGPLETGFMHAYRVTLAAMVDIADRIEREQGITPIRIVIKPRDAVAC</sequence>
<evidence type="ECO:0000256" key="1">
    <source>
        <dbReference type="ARBA" id="ARBA00001947"/>
    </source>
</evidence>
<keyword evidence="7" id="KW-1133">Transmembrane helix</keyword>
<keyword evidence="10" id="KW-1185">Reference proteome</keyword>
<dbReference type="Gene3D" id="3.30.2010.10">
    <property type="entry name" value="Metalloproteases ('zincins'), catalytic domain"/>
    <property type="match status" value="1"/>
</dbReference>
<dbReference type="Pfam" id="PF01435">
    <property type="entry name" value="Peptidase_M48"/>
    <property type="match status" value="1"/>
</dbReference>
<evidence type="ECO:0000313" key="10">
    <source>
        <dbReference type="Proteomes" id="UP001597110"/>
    </source>
</evidence>
<evidence type="ECO:0000313" key="9">
    <source>
        <dbReference type="EMBL" id="MFD0724582.1"/>
    </source>
</evidence>
<keyword evidence="4" id="KW-0378">Hydrolase</keyword>
<dbReference type="EMBL" id="JBHTIF010000001">
    <property type="protein sequence ID" value="MFD0724582.1"/>
    <property type="molecule type" value="Genomic_DNA"/>
</dbReference>